<protein>
    <submittedName>
        <fullName evidence="2">Coagulation factor 5/8 type domain protein</fullName>
    </submittedName>
</protein>
<dbReference type="STRING" id="700598.Niako_0303"/>
<gene>
    <name evidence="2" type="ordered locus">Niako_0303</name>
</gene>
<name>G8TP95_NIAKG</name>
<evidence type="ECO:0000313" key="3">
    <source>
        <dbReference type="Proteomes" id="UP000005438"/>
    </source>
</evidence>
<organism evidence="2 3">
    <name type="scientific">Niastella koreensis (strain DSM 17620 / KACC 11465 / NBRC 106392 / GR20-10)</name>
    <dbReference type="NCBI Taxonomy" id="700598"/>
    <lineage>
        <taxon>Bacteria</taxon>
        <taxon>Pseudomonadati</taxon>
        <taxon>Bacteroidota</taxon>
        <taxon>Chitinophagia</taxon>
        <taxon>Chitinophagales</taxon>
        <taxon>Chitinophagaceae</taxon>
        <taxon>Niastella</taxon>
    </lineage>
</organism>
<dbReference type="EMBL" id="CP003178">
    <property type="protein sequence ID" value="AEV96701.1"/>
    <property type="molecule type" value="Genomic_DNA"/>
</dbReference>
<evidence type="ECO:0000256" key="1">
    <source>
        <dbReference type="SAM" id="SignalP"/>
    </source>
</evidence>
<dbReference type="eggNOG" id="COG2133">
    <property type="taxonomic scope" value="Bacteria"/>
</dbReference>
<dbReference type="HOGENOM" id="CLU_1081099_0_0_10"/>
<feature type="signal peptide" evidence="1">
    <location>
        <begin position="1"/>
        <end position="31"/>
    </location>
</feature>
<proteinExistence type="predicted"/>
<dbReference type="InterPro" id="IPR013783">
    <property type="entry name" value="Ig-like_fold"/>
</dbReference>
<dbReference type="Proteomes" id="UP000005438">
    <property type="component" value="Chromosome"/>
</dbReference>
<sequence length="257" mass="29150">MTYVYSIVGRTVCFTVILLISSLTVRNPVNAQTAARNTSADFVPVDPGKVIPNEYIDFRQKTKFVYEGNNSMTELPKPVEMRDLVITPSNNDGIVLQWRSTWEPGNLKMYEIEFSSDGINFQRVGVLPVGKDLTGKVYTFRHYPVNVRDLLFYRIRTTDENDRYDYTPVFKLAATGSTQNYVFPTIVNAGVVTLYLNDSYKSAQVVNSQGMILQTQLLSGKTGRTDISLNPQTEGICYVRLLGQDPQRNFVQKVFIR</sequence>
<dbReference type="KEGG" id="nko:Niako_0303"/>
<reference evidence="2 3" key="1">
    <citation type="submission" date="2011-12" db="EMBL/GenBank/DDBJ databases">
        <title>The complete genome of Niastella koreensis GR20-10.</title>
        <authorList>
            <consortium name="US DOE Joint Genome Institute (JGI-PGF)"/>
            <person name="Lucas S."/>
            <person name="Han J."/>
            <person name="Lapidus A."/>
            <person name="Bruce D."/>
            <person name="Goodwin L."/>
            <person name="Pitluck S."/>
            <person name="Peters L."/>
            <person name="Kyrpides N."/>
            <person name="Mavromatis K."/>
            <person name="Ivanova N."/>
            <person name="Mikhailova N."/>
            <person name="Davenport K."/>
            <person name="Saunders E."/>
            <person name="Detter J.C."/>
            <person name="Tapia R."/>
            <person name="Han C."/>
            <person name="Land M."/>
            <person name="Hauser L."/>
            <person name="Markowitz V."/>
            <person name="Cheng J.-F."/>
            <person name="Hugenholtz P."/>
            <person name="Woyke T."/>
            <person name="Wu D."/>
            <person name="Tindall B."/>
            <person name="Pomrenke H."/>
            <person name="Brambilla E."/>
            <person name="Klenk H.-P."/>
            <person name="Eisen J.A."/>
        </authorList>
    </citation>
    <scope>NUCLEOTIDE SEQUENCE [LARGE SCALE GENOMIC DNA]</scope>
    <source>
        <strain evidence="3">DSM 17620 / KACC 11465 / NBRC 106392 / GR20-10</strain>
    </source>
</reference>
<feature type="chain" id="PRO_5003518043" evidence="1">
    <location>
        <begin position="32"/>
        <end position="257"/>
    </location>
</feature>
<accession>G8TP95</accession>
<dbReference type="AlphaFoldDB" id="G8TP95"/>
<dbReference type="Gene3D" id="2.60.40.10">
    <property type="entry name" value="Immunoglobulins"/>
    <property type="match status" value="1"/>
</dbReference>
<keyword evidence="1" id="KW-0732">Signal</keyword>
<evidence type="ECO:0000313" key="2">
    <source>
        <dbReference type="EMBL" id="AEV96701.1"/>
    </source>
</evidence>